<feature type="compositionally biased region" description="Low complexity" evidence="1">
    <location>
        <begin position="46"/>
        <end position="67"/>
    </location>
</feature>
<dbReference type="PIR" id="T17126">
    <property type="entry name" value="T17126"/>
</dbReference>
<evidence type="ECO:0000256" key="1">
    <source>
        <dbReference type="SAM" id="MobiDB-lite"/>
    </source>
</evidence>
<feature type="region of interest" description="Disordered" evidence="1">
    <location>
        <begin position="1"/>
        <end position="28"/>
    </location>
</feature>
<protein>
    <submittedName>
        <fullName evidence="3">Uncharacterized protein AT4g09220</fullName>
    </submittedName>
    <submittedName>
        <fullName evidence="2">Uncharacterized protein AT4g09270</fullName>
    </submittedName>
</protein>
<proteinExistence type="predicted"/>
<organism evidence="2">
    <name type="scientific">Arabidopsis thaliana</name>
    <name type="common">Mouse-ear cress</name>
    <dbReference type="NCBI Taxonomy" id="3702"/>
    <lineage>
        <taxon>Eukaryota</taxon>
        <taxon>Viridiplantae</taxon>
        <taxon>Streptophyta</taxon>
        <taxon>Embryophyta</taxon>
        <taxon>Tracheophyta</taxon>
        <taxon>Spermatophyta</taxon>
        <taxon>Magnoliopsida</taxon>
        <taxon>eudicotyledons</taxon>
        <taxon>Gunneridae</taxon>
        <taxon>Pentapetalae</taxon>
        <taxon>rosids</taxon>
        <taxon>malvids</taxon>
        <taxon>Brassicales</taxon>
        <taxon>Brassicaceae</taxon>
        <taxon>Camelineae</taxon>
        <taxon>Arabidopsis</taxon>
    </lineage>
</organism>
<gene>
    <name evidence="3" type="ordered locus">At4g09220</name>
    <name evidence="2" type="ordered locus">At4g09270</name>
</gene>
<sequence length="100" mass="10936">MAPLRKRGRVANQRANRVDDAPADGEAQPLIQGIRGMFEELMNRIPQAAPAPAPTAQQPEENVLPQQQQPPPPPPPLPAQMAGPAIIELFDISKVWVLDY</sequence>
<dbReference type="EMBL" id="AL161514">
    <property type="protein sequence ID" value="CAB78050.1"/>
    <property type="molecule type" value="Genomic_DNA"/>
</dbReference>
<evidence type="ECO:0000313" key="2">
    <source>
        <dbReference type="EMBL" id="CAB55690.1"/>
    </source>
</evidence>
<dbReference type="EMBL" id="AL117386">
    <property type="protein sequence ID" value="CAB55690.1"/>
    <property type="molecule type" value="Genomic_DNA"/>
</dbReference>
<dbReference type="AlphaFoldDB" id="Q9SMS7"/>
<dbReference type="EMBL" id="AL161514">
    <property type="protein sequence ID" value="CAB78046.1"/>
    <property type="molecule type" value="Genomic_DNA"/>
</dbReference>
<reference evidence="3" key="3">
    <citation type="submission" date="2000-03" db="EMBL/GenBank/DDBJ databases">
        <authorList>
            <person name="Spiegel L.A."/>
            <person name="Huang E.N."/>
            <person name="Nascimento L.U."/>
            <person name="de la Bastide M."/>
            <person name="Vil D.M."/>
            <person name="Preston R.R."/>
            <person name="Matero A."/>
            <person name="Shah R."/>
            <person name="O'Shaughnessy A."/>
            <person name="Rodriguez M."/>
            <person name="Shekher M."/>
            <person name="Schutz K."/>
            <person name="See L.H."/>
            <person name="Swaby I."/>
            <person name="Habermann K."/>
            <person name="Dedhia N.N."/>
            <person name="Mewes H.W."/>
            <person name="Lemcke K."/>
            <person name="Mayer K.F.X."/>
        </authorList>
    </citation>
    <scope>NUCLEOTIDE SEQUENCE</scope>
</reference>
<evidence type="ECO:0000313" key="3">
    <source>
        <dbReference type="EMBL" id="CAB78046.1"/>
    </source>
</evidence>
<feature type="compositionally biased region" description="Pro residues" evidence="1">
    <location>
        <begin position="68"/>
        <end position="78"/>
    </location>
</feature>
<name>Q9SMS7_ARATH</name>
<reference evidence="3" key="5">
    <citation type="submission" date="2000-03" db="EMBL/GenBank/DDBJ databases">
        <authorList>
            <person name="Robben J."/>
            <person name="Grymonprez B."/>
            <person name="Volckaert G"/>
            <person name="Spiegel L.A."/>
            <person name="Huang E.N."/>
            <person name="Nascimento L.U."/>
            <person name="de la Bastide M."/>
            <person name="Vil D.M."/>
            <person name="Preston R.R."/>
            <person name="Matero A."/>
            <person name="Shah R."/>
            <person name="O'Shaughnessy A."/>
            <person name="Rodriguez M."/>
            <person name="Shekher M."/>
            <person name="Schutz K."/>
            <person name="See L.H."/>
            <person name="Swaby I."/>
            <person name="Habermann K."/>
            <person name="Dedhia N.N."/>
            <person name="Mewes H.W."/>
            <person name="Lemcke K."/>
            <person name="Mayer K.F.X."/>
        </authorList>
    </citation>
    <scope>NUCLEOTIDE SEQUENCE</scope>
</reference>
<feature type="region of interest" description="Disordered" evidence="1">
    <location>
        <begin position="43"/>
        <end position="81"/>
    </location>
</feature>
<accession>Q9SMS7</accession>
<reference evidence="2" key="4">
    <citation type="submission" date="2000-03" db="EMBL/GenBank/DDBJ databases">
        <authorList>
            <person name="EU Arabidopsis sequencing project"/>
        </authorList>
    </citation>
    <scope>NUCLEOTIDE SEQUENCE</scope>
</reference>
<reference evidence="2" key="2">
    <citation type="submission" date="1999-09" db="EMBL/GenBank/DDBJ databases">
        <authorList>
            <person name="Bevan M."/>
            <person name="Robben J."/>
            <person name="Grymonprez B."/>
            <person name="Volckaert G"/>
            <person name="Spiegel L.A."/>
            <person name="Huang E.N."/>
            <person name="Nascimento L.U."/>
            <person name="de la Bastide M."/>
            <person name="Vil D.M."/>
            <person name="Preston R.R."/>
            <person name="Matero A."/>
            <person name="Shah R."/>
            <person name="O'Shaughnessy A."/>
            <person name="Rodriguez M."/>
            <person name="Shekher M."/>
            <person name="Schutz K."/>
            <person name="See L.H."/>
            <person name="Swaby I."/>
            <person name="Habermann K."/>
            <person name="Dedhia N.N."/>
            <person name="Mewes H.W."/>
            <person name="Lemcke K."/>
            <person name="Mayer K.F.X."/>
        </authorList>
    </citation>
    <scope>NUCLEOTIDE SEQUENCE</scope>
</reference>
<dbReference type="HOGENOM" id="CLU_2309939_0_0_1"/>
<reference key="1">
    <citation type="journal article" date="1999" name="Nature">
        <title>Sequence and analysis of chromosome 4 of the plant Arabidopsis thaliana.</title>
        <authorList>
            <consortium name="EU"/>
            <consortium name="CSHL and WU Arabidopsis Sequencing Project"/>
            <person name="Mayer K."/>
            <person name="Schuller C."/>
            <person name="Wambutt R."/>
            <person name="Murphy G."/>
            <person name="Volckaert G."/>
            <person name="Pohl T."/>
            <person name="Dusterhoft A."/>
            <person name="Stiekema W."/>
            <person name="Entian K.D."/>
            <person name="Terryn N."/>
            <person name="Harris B."/>
            <person name="Ansorge W."/>
            <person name="Brandt P."/>
            <person name="Grivell L."/>
            <person name="Rieger M."/>
            <person name="Weichselgartner M."/>
            <person name="de Simone V."/>
            <person name="Obermaier B."/>
            <person name="Mache R."/>
            <person name="Muller M."/>
            <person name="Kreis M."/>
            <person name="Delseny M."/>
            <person name="Puigdomenech P."/>
            <person name="Watson M."/>
            <person name="Schmidtheini T."/>
            <person name="Reichert B."/>
            <person name="Portatelle D."/>
            <person name="Perez-Alonso M."/>
            <person name="Boutry M."/>
            <person name="Bancroft I."/>
            <person name="Vos P."/>
            <person name="Hoheisel J."/>
            <person name="Zimmermann W."/>
            <person name="Wedler H."/>
            <person name="Ridley P."/>
            <person name="Langham S.A."/>
            <person name="McCullagh B."/>
            <person name="Bilham L."/>
            <person name="Robben J."/>
            <person name="Van der Schueren J."/>
            <person name="Grymonprez B."/>
            <person name="Chuang Y.J."/>
            <person name="Vandenbussche F."/>
            <person name="Braeken M."/>
            <person name="Weltjens I."/>
            <person name="Voet M."/>
            <person name="Bastiaens I."/>
            <person name="Aert R."/>
            <person name="Defoor E."/>
            <person name="Weitzenegger T."/>
            <person name="Bothe G."/>
            <person name="Ramsperger U."/>
            <person name="Hilbert H."/>
            <person name="Braun M."/>
            <person name="Holzer E."/>
            <person name="Brandt A."/>
            <person name="Peters S."/>
            <person name="van Staveren M."/>
            <person name="Dirske W."/>
            <person name="Mooijman P."/>
            <person name="Klein Lankhorst R."/>
            <person name="Rose M."/>
            <person name="Hauf J."/>
            <person name="Kotter P."/>
            <person name="Berneiser S."/>
            <person name="Hempel S."/>
            <person name="Feldpausch M."/>
            <person name="Lamberth S."/>
            <person name="Van den Daele H."/>
            <person name="De Keyser A."/>
            <person name="Buysshaert C."/>
            <person name="Gielen J."/>
            <person name="Villarroel R."/>
            <person name="De Clercq R."/>
            <person name="Van Montagu M."/>
            <person name="Rogers J."/>
            <person name="Cronin A."/>
            <person name="Quail M."/>
            <person name="Bray-Allen S."/>
            <person name="Clark L."/>
            <person name="Doggett J."/>
            <person name="Hall S."/>
            <person name="Kay M."/>
            <person name="Lennard N."/>
            <person name="McLay K."/>
            <person name="Mayes R."/>
            <person name="Pettett A."/>
            <person name="Rajandream M.A."/>
            <person name="Lyne M."/>
            <person name="Benes V."/>
            <person name="Rechmann S."/>
            <person name="Borkova D."/>
            <person name="Blocker H."/>
            <person name="Scharfe M."/>
            <person name="Grimm M."/>
            <person name="Lohnert T.H."/>
            <person name="Dose S."/>
            <person name="de Haan M."/>
            <person name="Maarse A."/>
            <person name="Schafer M."/>
            <person name="Muller-Auer S."/>
            <person name="Gabel C."/>
            <person name="Fuchs M."/>
            <person name="Fartmann B."/>
            <person name="Granderath K."/>
            <person name="Dauner D."/>
            <person name="Herzl A."/>
            <person name="Neumann S."/>
            <person name="Argiriou A."/>
            <person name="Vitale D."/>
            <person name="Liguori R."/>
            <person name="Piravandi E."/>
            <person name="Massenet O."/>
            <person name="Quigley F."/>
            <person name="Clabauld G."/>
            <person name="Mundlein A."/>
            <person name="Felber R."/>
            <person name="Schnabl S."/>
            <person name="Hiller R."/>
            <person name="Schmidt W."/>
            <person name="Lecharny A."/>
            <person name="Aubourg S."/>
            <person name="Chefdor F."/>
            <person name="Cooke R."/>
            <person name="Berger C."/>
            <person name="Montfort A."/>
            <person name="Casacuberta E."/>
            <person name="Gibbons T."/>
            <person name="Weber N."/>
            <person name="Vandenbol M."/>
            <person name="Bargues M."/>
            <person name="Terol J."/>
            <person name="Torres A."/>
            <person name="Perez-Perez A."/>
            <person name="Purnelle B."/>
            <person name="Bent E."/>
            <person name="Johnson S."/>
            <person name="Tacon D."/>
            <person name="Jesse T."/>
            <person name="Heijnen L."/>
            <person name="Schwarz S."/>
            <person name="Scholler P."/>
            <person name="Heber S."/>
            <person name="Francs P."/>
            <person name="Bielke C."/>
            <person name="Frishman D."/>
            <person name="Haase D."/>
            <person name="Lemcke K."/>
            <person name="Mewes H.W."/>
            <person name="Stocker S."/>
            <person name="Zaccaria P."/>
            <person name="Bevan M."/>
            <person name="Wilson R.K."/>
            <person name="de la Bastide M."/>
            <person name="Habermann K."/>
            <person name="Parnell L."/>
            <person name="Dedhia N."/>
            <person name="Gnoj L."/>
            <person name="Schutz K."/>
            <person name="Huang E."/>
            <person name="Spiegel L."/>
            <person name="Sehkon M."/>
            <person name="Murray J."/>
            <person name="Sheet P."/>
            <person name="Cordes M."/>
            <person name="Abu-Threideh J."/>
            <person name="Stoneking T."/>
            <person name="Kalicki J."/>
            <person name="Graves T."/>
            <person name="Harmon G."/>
            <person name="Edwards J."/>
            <person name="Latreille P."/>
            <person name="Courtney L."/>
            <person name="Cloud J."/>
            <person name="Abbott A."/>
            <person name="Scott K."/>
            <person name="Johnson D."/>
            <person name="Minx P."/>
            <person name="Bentley D."/>
            <person name="Fulton B."/>
            <person name="Miller N."/>
            <person name="Greco T."/>
            <person name="Kemp K."/>
            <person name="Kramer J."/>
            <person name="Fulton L."/>
            <person name="Mardis E."/>
            <person name="Dante M."/>
            <person name="Pepin K."/>
            <person name="Hillier L."/>
            <person name="Nelson J."/>
            <person name="Spieth J."/>
            <person name="Ryan E."/>
            <person name="Andrews S."/>
            <person name="Geisel C."/>
            <person name="Layman D."/>
            <person name="Du H."/>
            <person name="Ali J."/>
            <person name="Berghoff A."/>
            <person name="Jones K."/>
            <person name="Drone K."/>
            <person name="Cotton M."/>
            <person name="Joshu C."/>
            <person name="Antonoiu B."/>
            <person name="Zidanic M."/>
            <person name="Strong C."/>
            <person name="Sun H."/>
            <person name="Lamar B."/>
            <person name="Yordan C."/>
            <person name="Ma P."/>
            <person name="Zhong J."/>
            <person name="Preston R."/>
            <person name="Vil D."/>
            <person name="Shekher M."/>
            <person name="Matero A."/>
            <person name="Shah R."/>
            <person name="Swaby I.K."/>
            <person name="O'Shaughnessy A."/>
            <person name="Rodriguez M."/>
            <person name="Hoffmann J."/>
            <person name="Till S."/>
            <person name="Granat S."/>
            <person name="Shohdy N."/>
            <person name="Hasegawa A."/>
            <person name="Hameed A."/>
            <person name="Lodhi M."/>
            <person name="Johnson A."/>
            <person name="Chen E."/>
            <person name="Marra M."/>
            <person name="Martienssen R."/>
            <person name="McCombie W.R."/>
        </authorList>
    </citation>
    <scope>NUCLEOTIDE SEQUENCE [LARGE SCALE GENOMIC DNA]</scope>
    <source>
        <strain>cv. Columbia</strain>
    </source>
</reference>